<evidence type="ECO:0000256" key="3">
    <source>
        <dbReference type="ARBA" id="ARBA00022448"/>
    </source>
</evidence>
<protein>
    <submittedName>
        <fullName evidence="7">Sulfate ABC transporter substrate-binding protein</fullName>
    </submittedName>
</protein>
<dbReference type="PANTHER" id="PTHR30368">
    <property type="entry name" value="SULFATE-BINDING PROTEIN"/>
    <property type="match status" value="1"/>
</dbReference>
<keyword evidence="3" id="KW-0813">Transport</keyword>
<comment type="similarity">
    <text evidence="2">Belongs to the prokaryotic sulfate-binding protein family.</text>
</comment>
<dbReference type="RefSeq" id="WP_344774180.1">
    <property type="nucleotide sequence ID" value="NZ_BAABAH010000004.1"/>
</dbReference>
<dbReference type="InterPro" id="IPR005669">
    <property type="entry name" value="Thiosulph/SO4-bd"/>
</dbReference>
<accession>A0ABP7ICL4</accession>
<dbReference type="Proteomes" id="UP001501821">
    <property type="component" value="Unassembled WGS sequence"/>
</dbReference>
<evidence type="ECO:0000256" key="2">
    <source>
        <dbReference type="ARBA" id="ARBA00006099"/>
    </source>
</evidence>
<proteinExistence type="inferred from homology"/>
<evidence type="ECO:0000256" key="5">
    <source>
        <dbReference type="ARBA" id="ARBA00022764"/>
    </source>
</evidence>
<gene>
    <name evidence="7" type="ORF">GCM10022242_16330</name>
</gene>
<feature type="signal peptide" evidence="6">
    <location>
        <begin position="1"/>
        <end position="26"/>
    </location>
</feature>
<evidence type="ECO:0000313" key="7">
    <source>
        <dbReference type="EMBL" id="GAA3814948.1"/>
    </source>
</evidence>
<reference evidence="8" key="1">
    <citation type="journal article" date="2019" name="Int. J. Syst. Evol. Microbiol.">
        <title>The Global Catalogue of Microorganisms (GCM) 10K type strain sequencing project: providing services to taxonomists for standard genome sequencing and annotation.</title>
        <authorList>
            <consortium name="The Broad Institute Genomics Platform"/>
            <consortium name="The Broad Institute Genome Sequencing Center for Infectious Disease"/>
            <person name="Wu L."/>
            <person name="Ma J."/>
        </authorList>
    </citation>
    <scope>NUCLEOTIDE SEQUENCE [LARGE SCALE GENOMIC DNA]</scope>
    <source>
        <strain evidence="8">JCM 16953</strain>
    </source>
</reference>
<dbReference type="SUPFAM" id="SSF53850">
    <property type="entry name" value="Periplasmic binding protein-like II"/>
    <property type="match status" value="1"/>
</dbReference>
<feature type="chain" id="PRO_5046966178" evidence="6">
    <location>
        <begin position="27"/>
        <end position="350"/>
    </location>
</feature>
<evidence type="ECO:0000313" key="8">
    <source>
        <dbReference type="Proteomes" id="UP001501821"/>
    </source>
</evidence>
<evidence type="ECO:0000256" key="1">
    <source>
        <dbReference type="ARBA" id="ARBA00004418"/>
    </source>
</evidence>
<keyword evidence="8" id="KW-1185">Reference proteome</keyword>
<keyword evidence="4 6" id="KW-0732">Signal</keyword>
<dbReference type="PANTHER" id="PTHR30368:SF2">
    <property type="entry name" value="SULFATE-BINDING PROTEIN"/>
    <property type="match status" value="1"/>
</dbReference>
<organism evidence="7 8">
    <name type="scientific">Nocardioides panacisoli</name>
    <dbReference type="NCBI Taxonomy" id="627624"/>
    <lineage>
        <taxon>Bacteria</taxon>
        <taxon>Bacillati</taxon>
        <taxon>Actinomycetota</taxon>
        <taxon>Actinomycetes</taxon>
        <taxon>Propionibacteriales</taxon>
        <taxon>Nocardioidaceae</taxon>
        <taxon>Nocardioides</taxon>
    </lineage>
</organism>
<name>A0ABP7ICL4_9ACTN</name>
<evidence type="ECO:0000256" key="6">
    <source>
        <dbReference type="SAM" id="SignalP"/>
    </source>
</evidence>
<sequence length="350" mass="36352">MKKTIKAAVVGLTGVLALTACTSAGGASSDSASTINVVGFSVLETANKAEFSAFQDTDPGKDVEFAPSYGASGDQSRAVEAGADADVVHFSLETDMTRLVDDDLVADDWNSGPTKGIATSSVIAFVVRSGNPKNITSWDDLVKPGVTVVAANPGSSGAARWSMLGAWAHVVGAGGSEDDAKHFVSKLLSNTPVLPASGRDATSAFLEGDQDVLITYENEAILAKQSGSDIDYVLPDDNLLIENPAAVTKDAPQAASDFLDFMESAPGQEIYAKYGFRPVEGIDGVTVPEVEGANDPSDPFPAPQTLYTIEKDFGGWSKAADEFFADGEDGEPLGIITDLIAKSGSDAQED</sequence>
<dbReference type="NCBIfam" id="TIGR00971">
    <property type="entry name" value="3a0106s03"/>
    <property type="match status" value="1"/>
</dbReference>
<comment type="subcellular location">
    <subcellularLocation>
        <location evidence="1">Periplasm</location>
    </subcellularLocation>
</comment>
<comment type="caution">
    <text evidence="7">The sequence shown here is derived from an EMBL/GenBank/DDBJ whole genome shotgun (WGS) entry which is preliminary data.</text>
</comment>
<dbReference type="Gene3D" id="3.40.190.10">
    <property type="entry name" value="Periplasmic binding protein-like II"/>
    <property type="match status" value="2"/>
</dbReference>
<evidence type="ECO:0000256" key="4">
    <source>
        <dbReference type="ARBA" id="ARBA00022729"/>
    </source>
</evidence>
<dbReference type="PROSITE" id="PS51257">
    <property type="entry name" value="PROKAR_LIPOPROTEIN"/>
    <property type="match status" value="1"/>
</dbReference>
<keyword evidence="5" id="KW-0574">Periplasm</keyword>
<dbReference type="EMBL" id="BAABAH010000004">
    <property type="protein sequence ID" value="GAA3814948.1"/>
    <property type="molecule type" value="Genomic_DNA"/>
</dbReference>
<dbReference type="Pfam" id="PF13531">
    <property type="entry name" value="SBP_bac_11"/>
    <property type="match status" value="1"/>
</dbReference>